<evidence type="ECO:0000256" key="4">
    <source>
        <dbReference type="ARBA" id="ARBA00022807"/>
    </source>
</evidence>
<comment type="caution">
    <text evidence="6">The sequence shown here is derived from an EMBL/GenBank/DDBJ whole genome shotgun (WGS) entry which is preliminary data.</text>
</comment>
<evidence type="ECO:0000256" key="1">
    <source>
        <dbReference type="ARBA" id="ARBA00005234"/>
    </source>
</evidence>
<dbReference type="Pfam" id="PF02902">
    <property type="entry name" value="Peptidase_C48"/>
    <property type="match status" value="1"/>
</dbReference>
<dbReference type="EMBL" id="NCVQ01000008">
    <property type="protein sequence ID" value="PWZ15581.1"/>
    <property type="molecule type" value="Genomic_DNA"/>
</dbReference>
<dbReference type="InterPro" id="IPR038765">
    <property type="entry name" value="Papain-like_cys_pep_sf"/>
</dbReference>
<reference evidence="6 7" key="1">
    <citation type="journal article" date="2018" name="Nat. Genet.">
        <title>Extensive intraspecific gene order and gene structural variations between Mo17 and other maize genomes.</title>
        <authorList>
            <person name="Sun S."/>
            <person name="Zhou Y."/>
            <person name="Chen J."/>
            <person name="Shi J."/>
            <person name="Zhao H."/>
            <person name="Zhao H."/>
            <person name="Song W."/>
            <person name="Zhang M."/>
            <person name="Cui Y."/>
            <person name="Dong X."/>
            <person name="Liu H."/>
            <person name="Ma X."/>
            <person name="Jiao Y."/>
            <person name="Wang B."/>
            <person name="Wei X."/>
            <person name="Stein J.C."/>
            <person name="Glaubitz J.C."/>
            <person name="Lu F."/>
            <person name="Yu G."/>
            <person name="Liang C."/>
            <person name="Fengler K."/>
            <person name="Li B."/>
            <person name="Rafalski A."/>
            <person name="Schnable P.S."/>
            <person name="Ware D.H."/>
            <person name="Buckler E.S."/>
            <person name="Lai J."/>
        </authorList>
    </citation>
    <scope>NUCLEOTIDE SEQUENCE [LARGE SCALE GENOMIC DNA]</scope>
    <source>
        <strain evidence="7">cv. Missouri 17</strain>
        <tissue evidence="6">Seedling</tissue>
    </source>
</reference>
<dbReference type="PANTHER" id="PTHR12606">
    <property type="entry name" value="SENTRIN/SUMO-SPECIFIC PROTEASE"/>
    <property type="match status" value="1"/>
</dbReference>
<dbReference type="Gene3D" id="3.40.395.10">
    <property type="entry name" value="Adenoviral Proteinase, Chain A"/>
    <property type="match status" value="1"/>
</dbReference>
<dbReference type="PANTHER" id="PTHR12606:SF155">
    <property type="entry name" value="OS04G0316900 PROTEIN"/>
    <property type="match status" value="1"/>
</dbReference>
<evidence type="ECO:0000256" key="2">
    <source>
        <dbReference type="ARBA" id="ARBA00022670"/>
    </source>
</evidence>
<evidence type="ECO:0000313" key="7">
    <source>
        <dbReference type="Proteomes" id="UP000251960"/>
    </source>
</evidence>
<feature type="domain" description="Ubiquitin-like protease family profile" evidence="5">
    <location>
        <begin position="3"/>
        <end position="95"/>
    </location>
</feature>
<dbReference type="GO" id="GO:0006508">
    <property type="term" value="P:proteolysis"/>
    <property type="evidence" value="ECO:0007669"/>
    <property type="project" value="UniProtKB-KW"/>
</dbReference>
<name>A0A3L6E6N6_MAIZE</name>
<proteinExistence type="inferred from homology"/>
<keyword evidence="3" id="KW-0378">Hydrolase</keyword>
<evidence type="ECO:0000256" key="3">
    <source>
        <dbReference type="ARBA" id="ARBA00022801"/>
    </source>
</evidence>
<evidence type="ECO:0000313" key="6">
    <source>
        <dbReference type="EMBL" id="PWZ15581.1"/>
    </source>
</evidence>
<dbReference type="InterPro" id="IPR003653">
    <property type="entry name" value="Peptidase_C48_C"/>
</dbReference>
<dbReference type="Proteomes" id="UP000251960">
    <property type="component" value="Chromosome 7"/>
</dbReference>
<evidence type="ECO:0000259" key="5">
    <source>
        <dbReference type="Pfam" id="PF02902"/>
    </source>
</evidence>
<sequence length="387" mass="45528">MEIQVLDSLSTSQDHKDLTDSIKGLKIQIDMISQRKELKDHRWPDLQVASWPLREIDMGYAKQTDSSSCGLFLLNYIEYWTGDELSDSFTQEKMAAILLSSDLNKRRGCLLYKNKKEVDSGSPSDVEILENPIDSNKRKLLHVLDDSEVVYEDEEGPITQADLMTWVRSFNPFKIEISVKDLQNILTLNQDMILRCFDMVVRLLANKESRRPKEEIINDRKHYMDMRFWRMVGFGKLPKYHQDPTTEELAKALDCWPSMNYYITGCRYALMPWKFNGCHTLFVIDHVKKHVTFIDFTPTQDWCKHMPYKRFTEAITMASKKYKIAYNKKRSVWAEDIFKWEHTIQTGVPIDLRGFNTSYLVLQAMAMWGNDRRMKFVGMQRFFEGTL</sequence>
<comment type="similarity">
    <text evidence="1">Belongs to the peptidase C48 family.</text>
</comment>
<protein>
    <recommendedName>
        <fullName evidence="5">Ubiquitin-like protease family profile domain-containing protein</fullName>
    </recommendedName>
</protein>
<gene>
    <name evidence="6" type="ORF">Zm00014a_000453</name>
</gene>
<dbReference type="GO" id="GO:0008234">
    <property type="term" value="F:cysteine-type peptidase activity"/>
    <property type="evidence" value="ECO:0007669"/>
    <property type="project" value="UniProtKB-KW"/>
</dbReference>
<keyword evidence="2" id="KW-0645">Protease</keyword>
<organism evidence="6 7">
    <name type="scientific">Zea mays</name>
    <name type="common">Maize</name>
    <dbReference type="NCBI Taxonomy" id="4577"/>
    <lineage>
        <taxon>Eukaryota</taxon>
        <taxon>Viridiplantae</taxon>
        <taxon>Streptophyta</taxon>
        <taxon>Embryophyta</taxon>
        <taxon>Tracheophyta</taxon>
        <taxon>Spermatophyta</taxon>
        <taxon>Magnoliopsida</taxon>
        <taxon>Liliopsida</taxon>
        <taxon>Poales</taxon>
        <taxon>Poaceae</taxon>
        <taxon>PACMAD clade</taxon>
        <taxon>Panicoideae</taxon>
        <taxon>Andropogonodae</taxon>
        <taxon>Andropogoneae</taxon>
        <taxon>Tripsacinae</taxon>
        <taxon>Zea</taxon>
    </lineage>
</organism>
<dbReference type="SUPFAM" id="SSF54001">
    <property type="entry name" value="Cysteine proteinases"/>
    <property type="match status" value="1"/>
</dbReference>
<keyword evidence="4" id="KW-0788">Thiol protease</keyword>
<dbReference type="AlphaFoldDB" id="A0A3L6E6N6"/>
<accession>A0A3L6E6N6</accession>